<evidence type="ECO:0000256" key="3">
    <source>
        <dbReference type="ARBA" id="ARBA00022692"/>
    </source>
</evidence>
<keyword evidence="7" id="KW-1185">Reference proteome</keyword>
<comment type="caution">
    <text evidence="6">The sequence shown here is derived from an EMBL/GenBank/DDBJ whole genome shotgun (WGS) entry which is preliminary data.</text>
</comment>
<dbReference type="Proteomes" id="UP000835052">
    <property type="component" value="Unassembled WGS sequence"/>
</dbReference>
<dbReference type="AlphaFoldDB" id="A0A8S1H2F8"/>
<organism evidence="6 7">
    <name type="scientific">Caenorhabditis auriculariae</name>
    <dbReference type="NCBI Taxonomy" id="2777116"/>
    <lineage>
        <taxon>Eukaryota</taxon>
        <taxon>Metazoa</taxon>
        <taxon>Ecdysozoa</taxon>
        <taxon>Nematoda</taxon>
        <taxon>Chromadorea</taxon>
        <taxon>Rhabditida</taxon>
        <taxon>Rhabditina</taxon>
        <taxon>Rhabditomorpha</taxon>
        <taxon>Rhabditoidea</taxon>
        <taxon>Rhabditidae</taxon>
        <taxon>Peloderinae</taxon>
        <taxon>Caenorhabditis</taxon>
    </lineage>
</organism>
<evidence type="ECO:0000313" key="6">
    <source>
        <dbReference type="EMBL" id="CAD6189949.1"/>
    </source>
</evidence>
<gene>
    <name evidence="6" type="ORF">CAUJ_LOCUS5868</name>
</gene>
<accession>A0A8S1H2F8</accession>
<dbReference type="GO" id="GO:0016020">
    <property type="term" value="C:membrane"/>
    <property type="evidence" value="ECO:0007669"/>
    <property type="project" value="UniProtKB-SubCell"/>
</dbReference>
<sequence>MFRSEARLIMVLNTTVVKLEDLTSLVEITYKIEAFLLFLRYGMVLPVVVHAHLPEWQRETTRLMACGRKTSQVQPKSTLGEQMIYKDHRKETEIYFSQLRNAFNEPAPHRTRRINGRIA</sequence>
<dbReference type="InterPro" id="IPR004151">
    <property type="entry name" value="7TM_GPCR_serpentine_rcpt_Sre"/>
</dbReference>
<reference evidence="6" key="1">
    <citation type="submission" date="2020-10" db="EMBL/GenBank/DDBJ databases">
        <authorList>
            <person name="Kikuchi T."/>
        </authorList>
    </citation>
    <scope>NUCLEOTIDE SEQUENCE</scope>
    <source>
        <strain evidence="6">NKZ352</strain>
    </source>
</reference>
<protein>
    <submittedName>
        <fullName evidence="6">Uncharacterized protein</fullName>
    </submittedName>
</protein>
<dbReference type="GO" id="GO:0007606">
    <property type="term" value="P:sensory perception of chemical stimulus"/>
    <property type="evidence" value="ECO:0007669"/>
    <property type="project" value="InterPro"/>
</dbReference>
<evidence type="ECO:0000256" key="5">
    <source>
        <dbReference type="ARBA" id="ARBA00023136"/>
    </source>
</evidence>
<evidence type="ECO:0000313" key="7">
    <source>
        <dbReference type="Proteomes" id="UP000835052"/>
    </source>
</evidence>
<dbReference type="Pfam" id="PF03125">
    <property type="entry name" value="Sre"/>
    <property type="match status" value="1"/>
</dbReference>
<keyword evidence="3" id="KW-0812">Transmembrane</keyword>
<evidence type="ECO:0000256" key="4">
    <source>
        <dbReference type="ARBA" id="ARBA00022989"/>
    </source>
</evidence>
<evidence type="ECO:0000256" key="1">
    <source>
        <dbReference type="ARBA" id="ARBA00004141"/>
    </source>
</evidence>
<comment type="similarity">
    <text evidence="2">Belongs to the nematode receptor-like protein sre family.</text>
</comment>
<keyword evidence="5" id="KW-0472">Membrane</keyword>
<dbReference type="EMBL" id="CAJGYM010000013">
    <property type="protein sequence ID" value="CAD6189949.1"/>
    <property type="molecule type" value="Genomic_DNA"/>
</dbReference>
<dbReference type="OrthoDB" id="5819751at2759"/>
<name>A0A8S1H2F8_9PELO</name>
<proteinExistence type="inferred from homology"/>
<comment type="subcellular location">
    <subcellularLocation>
        <location evidence="1">Membrane</location>
        <topology evidence="1">Multi-pass membrane protein</topology>
    </subcellularLocation>
</comment>
<keyword evidence="4" id="KW-1133">Transmembrane helix</keyword>
<evidence type="ECO:0000256" key="2">
    <source>
        <dbReference type="ARBA" id="ARBA00006803"/>
    </source>
</evidence>